<feature type="compositionally biased region" description="Basic and acidic residues" evidence="1">
    <location>
        <begin position="50"/>
        <end position="63"/>
    </location>
</feature>
<gene>
    <name evidence="2" type="ORF">EZS28_046464</name>
</gene>
<proteinExistence type="predicted"/>
<organism evidence="2 3">
    <name type="scientific">Streblomastix strix</name>
    <dbReference type="NCBI Taxonomy" id="222440"/>
    <lineage>
        <taxon>Eukaryota</taxon>
        <taxon>Metamonada</taxon>
        <taxon>Preaxostyla</taxon>
        <taxon>Oxymonadida</taxon>
        <taxon>Streblomastigidae</taxon>
        <taxon>Streblomastix</taxon>
    </lineage>
</organism>
<feature type="non-terminal residue" evidence="2">
    <location>
        <position position="102"/>
    </location>
</feature>
<name>A0A5J4TIC8_9EUKA</name>
<sequence>MVQTKVNRDSSLVARSYIVHTLTNRQQQILYSWRELSDSESGEGDDEEEGHVTTRKDRGISHRSRVEQGRKLLVEFLNNVIMARETQEMIIQGQKYNNQKKY</sequence>
<reference evidence="2 3" key="1">
    <citation type="submission" date="2019-03" db="EMBL/GenBank/DDBJ databases">
        <title>Single cell metagenomics reveals metabolic interactions within the superorganism composed of flagellate Streblomastix strix and complex community of Bacteroidetes bacteria on its surface.</title>
        <authorList>
            <person name="Treitli S.C."/>
            <person name="Kolisko M."/>
            <person name="Husnik F."/>
            <person name="Keeling P."/>
            <person name="Hampl V."/>
        </authorList>
    </citation>
    <scope>NUCLEOTIDE SEQUENCE [LARGE SCALE GENOMIC DNA]</scope>
    <source>
        <strain evidence="2">ST1C</strain>
    </source>
</reference>
<evidence type="ECO:0000256" key="1">
    <source>
        <dbReference type="SAM" id="MobiDB-lite"/>
    </source>
</evidence>
<feature type="compositionally biased region" description="Acidic residues" evidence="1">
    <location>
        <begin position="38"/>
        <end position="49"/>
    </location>
</feature>
<comment type="caution">
    <text evidence="2">The sequence shown here is derived from an EMBL/GenBank/DDBJ whole genome shotgun (WGS) entry which is preliminary data.</text>
</comment>
<dbReference type="Proteomes" id="UP000324800">
    <property type="component" value="Unassembled WGS sequence"/>
</dbReference>
<accession>A0A5J4TIC8</accession>
<evidence type="ECO:0000313" key="3">
    <source>
        <dbReference type="Proteomes" id="UP000324800"/>
    </source>
</evidence>
<dbReference type="EMBL" id="SNRW01030509">
    <property type="protein sequence ID" value="KAA6358008.1"/>
    <property type="molecule type" value="Genomic_DNA"/>
</dbReference>
<feature type="region of interest" description="Disordered" evidence="1">
    <location>
        <begin position="36"/>
        <end position="63"/>
    </location>
</feature>
<dbReference type="AlphaFoldDB" id="A0A5J4TIC8"/>
<protein>
    <submittedName>
        <fullName evidence="2">Uncharacterized protein</fullName>
    </submittedName>
</protein>
<evidence type="ECO:0000313" key="2">
    <source>
        <dbReference type="EMBL" id="KAA6358008.1"/>
    </source>
</evidence>